<dbReference type="CDD" id="cd16343">
    <property type="entry name" value="LMWPTP"/>
    <property type="match status" value="1"/>
</dbReference>
<dbReference type="AlphaFoldDB" id="A0A7W7T829"/>
<dbReference type="PANTHER" id="PTHR11717:SF7">
    <property type="entry name" value="LOW MOLECULAR WEIGHT PHOSPHOTYROSINE PROTEIN PHOSPHATASE"/>
    <property type="match status" value="1"/>
</dbReference>
<dbReference type="SMART" id="SM00226">
    <property type="entry name" value="LMWPc"/>
    <property type="match status" value="1"/>
</dbReference>
<evidence type="ECO:0000313" key="8">
    <source>
        <dbReference type="Proteomes" id="UP000542674"/>
    </source>
</evidence>
<reference evidence="7 8" key="1">
    <citation type="submission" date="2020-08" db="EMBL/GenBank/DDBJ databases">
        <title>Sequencing the genomes of 1000 actinobacteria strains.</title>
        <authorList>
            <person name="Klenk H.-P."/>
        </authorList>
    </citation>
    <scope>NUCLEOTIDE SEQUENCE [LARGE SCALE GENOMIC DNA]</scope>
    <source>
        <strain evidence="7 8">DSM 45084</strain>
    </source>
</reference>
<name>A0A7W7T829_9PSEU</name>
<sequence>MAAIIFREHLRRAGLADLVRVDSAGTDGWHVGDPADHRAARSLADRGYPTGHTAARVDRAHLDADLLVALDSGHARALRRMVDDPDRVRLLRSFDPDADGVDVPDPYYGDHQGFEDVVDMVEAAVPGLLAWVRERL</sequence>
<gene>
    <name evidence="7" type="ORF">F4559_005630</name>
</gene>
<comment type="similarity">
    <text evidence="1">Belongs to the low molecular weight phosphotyrosine protein phosphatase family.</text>
</comment>
<dbReference type="Gene3D" id="3.40.50.2300">
    <property type="match status" value="1"/>
</dbReference>
<dbReference type="PANTHER" id="PTHR11717">
    <property type="entry name" value="LOW MOLECULAR WEIGHT PROTEIN TYROSINE PHOSPHATASE"/>
    <property type="match status" value="1"/>
</dbReference>
<evidence type="ECO:0000256" key="5">
    <source>
        <dbReference type="PIRSR" id="PIRSR617867-1"/>
    </source>
</evidence>
<evidence type="ECO:0000313" key="7">
    <source>
        <dbReference type="EMBL" id="MBB4968271.1"/>
    </source>
</evidence>
<evidence type="ECO:0000256" key="2">
    <source>
        <dbReference type="ARBA" id="ARBA00013064"/>
    </source>
</evidence>
<dbReference type="Proteomes" id="UP000542674">
    <property type="component" value="Unassembled WGS sequence"/>
</dbReference>
<dbReference type="EMBL" id="JACHJS010000001">
    <property type="protein sequence ID" value="MBB4968271.1"/>
    <property type="molecule type" value="Genomic_DNA"/>
</dbReference>
<evidence type="ECO:0000256" key="3">
    <source>
        <dbReference type="ARBA" id="ARBA00022801"/>
    </source>
</evidence>
<dbReference type="GO" id="GO:0004725">
    <property type="term" value="F:protein tyrosine phosphatase activity"/>
    <property type="evidence" value="ECO:0007669"/>
    <property type="project" value="UniProtKB-EC"/>
</dbReference>
<dbReference type="InterPro" id="IPR036196">
    <property type="entry name" value="Ptyr_pPase_sf"/>
</dbReference>
<dbReference type="SUPFAM" id="SSF52788">
    <property type="entry name" value="Phosphotyrosine protein phosphatases I"/>
    <property type="match status" value="1"/>
</dbReference>
<keyword evidence="8" id="KW-1185">Reference proteome</keyword>
<accession>A0A7W7T829</accession>
<evidence type="ECO:0000256" key="1">
    <source>
        <dbReference type="ARBA" id="ARBA00011063"/>
    </source>
</evidence>
<comment type="caution">
    <text evidence="7">The sequence shown here is derived from an EMBL/GenBank/DDBJ whole genome shotgun (WGS) entry which is preliminary data.</text>
</comment>
<keyword evidence="4" id="KW-0904">Protein phosphatase</keyword>
<keyword evidence="3 7" id="KW-0378">Hydrolase</keyword>
<proteinExistence type="inferred from homology"/>
<dbReference type="InterPro" id="IPR050438">
    <property type="entry name" value="LMW_PTPase"/>
</dbReference>
<organism evidence="7 8">
    <name type="scientific">Saccharothrix violaceirubra</name>
    <dbReference type="NCBI Taxonomy" id="413306"/>
    <lineage>
        <taxon>Bacteria</taxon>
        <taxon>Bacillati</taxon>
        <taxon>Actinomycetota</taxon>
        <taxon>Actinomycetes</taxon>
        <taxon>Pseudonocardiales</taxon>
        <taxon>Pseudonocardiaceae</taxon>
        <taxon>Saccharothrix</taxon>
    </lineage>
</organism>
<dbReference type="InterPro" id="IPR023485">
    <property type="entry name" value="Ptyr_pPase"/>
</dbReference>
<feature type="domain" description="Phosphotyrosine protein phosphatase I" evidence="6">
    <location>
        <begin position="1"/>
        <end position="131"/>
    </location>
</feature>
<evidence type="ECO:0000259" key="6">
    <source>
        <dbReference type="SMART" id="SM00226"/>
    </source>
</evidence>
<dbReference type="PRINTS" id="PR00719">
    <property type="entry name" value="LMWPTPASE"/>
</dbReference>
<dbReference type="EC" id="3.1.3.48" evidence="2"/>
<evidence type="ECO:0000256" key="4">
    <source>
        <dbReference type="ARBA" id="ARBA00022912"/>
    </source>
</evidence>
<dbReference type="InterPro" id="IPR017867">
    <property type="entry name" value="Tyr_phospatase_low_mol_wt"/>
</dbReference>
<protein>
    <recommendedName>
        <fullName evidence="2">protein-tyrosine-phosphatase</fullName>
        <ecNumber evidence="2">3.1.3.48</ecNumber>
    </recommendedName>
</protein>
<feature type="active site" description="Proton donor" evidence="5">
    <location>
        <position position="105"/>
    </location>
</feature>
<dbReference type="Pfam" id="PF01451">
    <property type="entry name" value="LMWPc"/>
    <property type="match status" value="1"/>
</dbReference>